<evidence type="ECO:0000313" key="9">
    <source>
        <dbReference type="Proteomes" id="UP001208570"/>
    </source>
</evidence>
<gene>
    <name evidence="8" type="ORF">LSH36_742g01010</name>
</gene>
<dbReference type="GO" id="GO:0006883">
    <property type="term" value="P:intracellular sodium ion homeostasis"/>
    <property type="evidence" value="ECO:0007669"/>
    <property type="project" value="TreeGrafter"/>
</dbReference>
<organism evidence="8 9">
    <name type="scientific">Paralvinella palmiformis</name>
    <dbReference type="NCBI Taxonomy" id="53620"/>
    <lineage>
        <taxon>Eukaryota</taxon>
        <taxon>Metazoa</taxon>
        <taxon>Spiralia</taxon>
        <taxon>Lophotrochozoa</taxon>
        <taxon>Annelida</taxon>
        <taxon>Polychaeta</taxon>
        <taxon>Sedentaria</taxon>
        <taxon>Canalipalpata</taxon>
        <taxon>Terebellida</taxon>
        <taxon>Terebelliformia</taxon>
        <taxon>Alvinellidae</taxon>
        <taxon>Paralvinella</taxon>
    </lineage>
</organism>
<reference evidence="8" key="1">
    <citation type="journal article" date="2023" name="Mol. Biol. Evol.">
        <title>Third-Generation Sequencing Reveals the Adaptive Role of the Epigenome in Three Deep-Sea Polychaetes.</title>
        <authorList>
            <person name="Perez M."/>
            <person name="Aroh O."/>
            <person name="Sun Y."/>
            <person name="Lan Y."/>
            <person name="Juniper S.K."/>
            <person name="Young C.R."/>
            <person name="Angers B."/>
            <person name="Qian P.Y."/>
        </authorList>
    </citation>
    <scope>NUCLEOTIDE SEQUENCE</scope>
    <source>
        <strain evidence="8">P08H-3</strain>
    </source>
</reference>
<dbReference type="GO" id="GO:1990573">
    <property type="term" value="P:potassium ion import across plasma membrane"/>
    <property type="evidence" value="ECO:0007669"/>
    <property type="project" value="TreeGrafter"/>
</dbReference>
<keyword evidence="9" id="KW-1185">Reference proteome</keyword>
<protein>
    <recommendedName>
        <fullName evidence="10">Sodium/potassium-transporting ATPase subunit beta-2</fullName>
    </recommendedName>
</protein>
<evidence type="ECO:0000256" key="5">
    <source>
        <dbReference type="ARBA" id="ARBA00022989"/>
    </source>
</evidence>
<comment type="caution">
    <text evidence="8">The sequence shown here is derived from an EMBL/GenBank/DDBJ whole genome shotgun (WGS) entry which is preliminary data.</text>
</comment>
<dbReference type="Proteomes" id="UP001208570">
    <property type="component" value="Unassembled WGS sequence"/>
</dbReference>
<comment type="subcellular location">
    <subcellularLocation>
        <location evidence="1">Membrane</location>
        <topology evidence="1">Single-pass type II membrane protein</topology>
    </subcellularLocation>
</comment>
<dbReference type="GO" id="GO:0001671">
    <property type="term" value="F:ATPase activator activity"/>
    <property type="evidence" value="ECO:0007669"/>
    <property type="project" value="TreeGrafter"/>
</dbReference>
<feature type="transmembrane region" description="Helical" evidence="7">
    <location>
        <begin position="73"/>
        <end position="96"/>
    </location>
</feature>
<comment type="similarity">
    <text evidence="2">Belongs to the X(+)/potassium ATPases subunit beta family.</text>
</comment>
<dbReference type="InterPro" id="IPR038702">
    <property type="entry name" value="Na/K_ATPase_sub_beta_sf"/>
</dbReference>
<dbReference type="PANTHER" id="PTHR11523">
    <property type="entry name" value="SODIUM/POTASSIUM-DEPENDENT ATPASE BETA SUBUNIT"/>
    <property type="match status" value="1"/>
</dbReference>
<evidence type="ECO:0000313" key="8">
    <source>
        <dbReference type="EMBL" id="KAK2144626.1"/>
    </source>
</evidence>
<evidence type="ECO:0000256" key="4">
    <source>
        <dbReference type="ARBA" id="ARBA00022968"/>
    </source>
</evidence>
<dbReference type="GO" id="GO:0030007">
    <property type="term" value="P:intracellular potassium ion homeostasis"/>
    <property type="evidence" value="ECO:0007669"/>
    <property type="project" value="TreeGrafter"/>
</dbReference>
<accession>A0AAD9MUT2</accession>
<proteinExistence type="inferred from homology"/>
<keyword evidence="3 7" id="KW-0812">Transmembrane</keyword>
<evidence type="ECO:0000256" key="1">
    <source>
        <dbReference type="ARBA" id="ARBA00004606"/>
    </source>
</evidence>
<evidence type="ECO:0000256" key="7">
    <source>
        <dbReference type="SAM" id="Phobius"/>
    </source>
</evidence>
<dbReference type="InterPro" id="IPR000402">
    <property type="entry name" value="Na/K_ATPase_sub_beta"/>
</dbReference>
<dbReference type="Pfam" id="PF00287">
    <property type="entry name" value="Na_K-ATPase"/>
    <property type="match status" value="1"/>
</dbReference>
<evidence type="ECO:0000256" key="6">
    <source>
        <dbReference type="ARBA" id="ARBA00023136"/>
    </source>
</evidence>
<dbReference type="GO" id="GO:0036376">
    <property type="term" value="P:sodium ion export across plasma membrane"/>
    <property type="evidence" value="ECO:0007669"/>
    <property type="project" value="TreeGrafter"/>
</dbReference>
<keyword evidence="6 7" id="KW-0472">Membrane</keyword>
<dbReference type="PANTHER" id="PTHR11523:SF28">
    <property type="entry name" value="NA_K-ATPASE BETA SUBUNIT ISOFORM 4-RELATED"/>
    <property type="match status" value="1"/>
</dbReference>
<dbReference type="AlphaFoldDB" id="A0AAD9MUT2"/>
<keyword evidence="4" id="KW-0735">Signal-anchor</keyword>
<dbReference type="GO" id="GO:0005890">
    <property type="term" value="C:sodium:potassium-exchanging ATPase complex"/>
    <property type="evidence" value="ECO:0007669"/>
    <property type="project" value="InterPro"/>
</dbReference>
<evidence type="ECO:0008006" key="10">
    <source>
        <dbReference type="Google" id="ProtNLM"/>
    </source>
</evidence>
<keyword evidence="5 7" id="KW-1133">Transmembrane helix</keyword>
<evidence type="ECO:0000256" key="3">
    <source>
        <dbReference type="ARBA" id="ARBA00022692"/>
    </source>
</evidence>
<dbReference type="Gene3D" id="2.60.40.1660">
    <property type="entry name" value="Na, k-atpase alpha subunit"/>
    <property type="match status" value="1"/>
</dbReference>
<dbReference type="EMBL" id="JAODUP010000742">
    <property type="protein sequence ID" value="KAK2144626.1"/>
    <property type="molecule type" value="Genomic_DNA"/>
</dbReference>
<sequence>MNWKKLQLFVFGDRCSASCQLTSQYKMSVSMERLVITTDKKHRPYLEKVKRYFYDASKEEFAGRTLEHWLKTVLFYSIFYPCLIGLMVLLFSLFFLTIDKNIPRYHHAELYFPLTTKELLENGPLPPKTDNHLGLILPNPGMSFRPQPDYRSTLIRFVQGRPSSYKKFTNHIQAFLEMYEDKLQEGEVFIDCDNLKDNIRNKKKVCRFKVDWLGGGCTWQRDYGYDDGQPCVLLKLNKASLYFGHLMNFILKSSTKMLRCPISNNYISIEILQVYGWEPWPYSTNETAPPELGDRWSPEHIGITCEGEGPLDKENIGEIKFWPDKGYPAIYYPYLNQEGYRSPLVFVKFMRPMNGVVIKVWCKAWARNIKHHRQDRLGSIHFELLVD</sequence>
<name>A0AAD9MUT2_9ANNE</name>
<evidence type="ECO:0000256" key="2">
    <source>
        <dbReference type="ARBA" id="ARBA00005876"/>
    </source>
</evidence>